<dbReference type="InterPro" id="IPR018332">
    <property type="entry name" value="Antenna_alpha"/>
</dbReference>
<proteinExistence type="predicted"/>
<dbReference type="OrthoDB" id="7065223at2"/>
<evidence type="ECO:0000256" key="13">
    <source>
        <dbReference type="ARBA" id="ARBA00023243"/>
    </source>
</evidence>
<sequence>MNQGRIWTVVSPSIGLPLIIGGAAITALLVHFAVLSHTTWYPAYWEGHHAKVSEATSSAVSALEAPAYIYEATKA</sequence>
<dbReference type="Proteomes" id="UP000253529">
    <property type="component" value="Unassembled WGS sequence"/>
</dbReference>
<evidence type="ECO:0000256" key="2">
    <source>
        <dbReference type="ARBA" id="ARBA00004249"/>
    </source>
</evidence>
<gene>
    <name evidence="16" type="ORF">DFR50_11637</name>
</gene>
<name>A0A366F9K7_9HYPH</name>
<keyword evidence="6 14" id="KW-0812">Transmembrane</keyword>
<dbReference type="AlphaFoldDB" id="A0A366F9K7"/>
<dbReference type="PROSITE" id="PS00968">
    <property type="entry name" value="ANTENNA_COMP_ALPHA"/>
    <property type="match status" value="1"/>
</dbReference>
<dbReference type="EMBL" id="QNRK01000016">
    <property type="protein sequence ID" value="RBP11343.1"/>
    <property type="molecule type" value="Genomic_DNA"/>
</dbReference>
<organism evidence="16 17">
    <name type="scientific">Roseiarcus fermentans</name>
    <dbReference type="NCBI Taxonomy" id="1473586"/>
    <lineage>
        <taxon>Bacteria</taxon>
        <taxon>Pseudomonadati</taxon>
        <taxon>Pseudomonadota</taxon>
        <taxon>Alphaproteobacteria</taxon>
        <taxon>Hyphomicrobiales</taxon>
        <taxon>Roseiarcaceae</taxon>
        <taxon>Roseiarcus</taxon>
    </lineage>
</organism>
<evidence type="ECO:0000256" key="14">
    <source>
        <dbReference type="SAM" id="Phobius"/>
    </source>
</evidence>
<evidence type="ECO:0000256" key="1">
    <source>
        <dbReference type="ARBA" id="ARBA00002455"/>
    </source>
</evidence>
<feature type="domain" description="Antenna complex alpha/beta subunit" evidence="15">
    <location>
        <begin position="4"/>
        <end position="41"/>
    </location>
</feature>
<keyword evidence="10 14" id="KW-1133">Transmembrane helix</keyword>
<dbReference type="GO" id="GO:0019684">
    <property type="term" value="P:photosynthesis, light reaction"/>
    <property type="evidence" value="ECO:0007669"/>
    <property type="project" value="InterPro"/>
</dbReference>
<dbReference type="GO" id="GO:0005886">
    <property type="term" value="C:plasma membrane"/>
    <property type="evidence" value="ECO:0007669"/>
    <property type="project" value="UniProtKB-SubCell"/>
</dbReference>
<evidence type="ECO:0000256" key="3">
    <source>
        <dbReference type="ARBA" id="ARBA00022475"/>
    </source>
</evidence>
<dbReference type="InterPro" id="IPR002361">
    <property type="entry name" value="Antenna_alpha_CS"/>
</dbReference>
<dbReference type="SUPFAM" id="SSF56918">
    <property type="entry name" value="Light-harvesting complex subunits"/>
    <property type="match status" value="1"/>
</dbReference>
<evidence type="ECO:0000256" key="11">
    <source>
        <dbReference type="ARBA" id="ARBA00022991"/>
    </source>
</evidence>
<evidence type="ECO:0000256" key="10">
    <source>
        <dbReference type="ARBA" id="ARBA00022989"/>
    </source>
</evidence>
<dbReference type="RefSeq" id="WP_113890132.1">
    <property type="nucleotide sequence ID" value="NZ_QNRK01000016.1"/>
</dbReference>
<feature type="transmembrane region" description="Helical" evidence="14">
    <location>
        <begin position="14"/>
        <end position="35"/>
    </location>
</feature>
<dbReference type="Gene3D" id="4.10.220.20">
    <property type="entry name" value="Light-harvesting complex"/>
    <property type="match status" value="1"/>
</dbReference>
<protein>
    <submittedName>
        <fullName evidence="16">Light-harvesting protein B-800-850 alpha chain</fullName>
    </submittedName>
</protein>
<keyword evidence="5" id="KW-0042">Antenna complex</keyword>
<evidence type="ECO:0000256" key="12">
    <source>
        <dbReference type="ARBA" id="ARBA00023136"/>
    </source>
</evidence>
<evidence type="ECO:0000313" key="17">
    <source>
        <dbReference type="Proteomes" id="UP000253529"/>
    </source>
</evidence>
<dbReference type="InterPro" id="IPR035889">
    <property type="entry name" value="Light-harvesting_complex"/>
</dbReference>
<keyword evidence="11" id="KW-0157">Chromophore</keyword>
<reference evidence="16 17" key="1">
    <citation type="submission" date="2018-06" db="EMBL/GenBank/DDBJ databases">
        <title>Genomic Encyclopedia of Type Strains, Phase IV (KMG-IV): sequencing the most valuable type-strain genomes for metagenomic binning, comparative biology and taxonomic classification.</title>
        <authorList>
            <person name="Goeker M."/>
        </authorList>
    </citation>
    <scope>NUCLEOTIDE SEQUENCE [LARGE SCALE GENOMIC DNA]</scope>
    <source>
        <strain evidence="16 17">DSM 24875</strain>
    </source>
</reference>
<evidence type="ECO:0000313" key="16">
    <source>
        <dbReference type="EMBL" id="RBP11343.1"/>
    </source>
</evidence>
<dbReference type="InterPro" id="IPR000066">
    <property type="entry name" value="Antenna_a/b"/>
</dbReference>
<evidence type="ECO:0000256" key="9">
    <source>
        <dbReference type="ARBA" id="ARBA00022956"/>
    </source>
</evidence>
<dbReference type="GO" id="GO:0046872">
    <property type="term" value="F:metal ion binding"/>
    <property type="evidence" value="ECO:0007669"/>
    <property type="project" value="UniProtKB-KW"/>
</dbReference>
<comment type="caution">
    <text evidence="16">The sequence shown here is derived from an EMBL/GenBank/DDBJ whole genome shotgun (WGS) entry which is preliminary data.</text>
</comment>
<keyword evidence="12 14" id="KW-0472">Membrane</keyword>
<comment type="function">
    <text evidence="1">Antenna complexes are light-harvesting systems, which transfer the excitation energy to the reaction centers.</text>
</comment>
<keyword evidence="13" id="KW-0437">Light-harvesting polypeptide</keyword>
<keyword evidence="9" id="KW-0076">Bacteriochlorophyll</keyword>
<dbReference type="Pfam" id="PF00556">
    <property type="entry name" value="LHC"/>
    <property type="match status" value="1"/>
</dbReference>
<keyword evidence="3" id="KW-1003">Cell membrane</keyword>
<keyword evidence="8" id="KW-0460">Magnesium</keyword>
<accession>A0A366F9K7</accession>
<dbReference type="PRINTS" id="PR00673">
    <property type="entry name" value="LIGHTHARVSTA"/>
</dbReference>
<evidence type="ECO:0000256" key="8">
    <source>
        <dbReference type="ARBA" id="ARBA00022842"/>
    </source>
</evidence>
<evidence type="ECO:0000256" key="7">
    <source>
        <dbReference type="ARBA" id="ARBA00022723"/>
    </source>
</evidence>
<dbReference type="GO" id="GO:0019866">
    <property type="term" value="C:organelle inner membrane"/>
    <property type="evidence" value="ECO:0007669"/>
    <property type="project" value="InterPro"/>
</dbReference>
<keyword evidence="4" id="KW-0148">Chlorophyll</keyword>
<evidence type="ECO:0000256" key="6">
    <source>
        <dbReference type="ARBA" id="ARBA00022692"/>
    </source>
</evidence>
<evidence type="ECO:0000256" key="5">
    <source>
        <dbReference type="ARBA" id="ARBA00022549"/>
    </source>
</evidence>
<evidence type="ECO:0000259" key="15">
    <source>
        <dbReference type="Pfam" id="PF00556"/>
    </source>
</evidence>
<keyword evidence="17" id="KW-1185">Reference proteome</keyword>
<dbReference type="GO" id="GO:0030077">
    <property type="term" value="C:plasma membrane light-harvesting complex"/>
    <property type="evidence" value="ECO:0007669"/>
    <property type="project" value="InterPro"/>
</dbReference>
<evidence type="ECO:0000256" key="4">
    <source>
        <dbReference type="ARBA" id="ARBA00022494"/>
    </source>
</evidence>
<comment type="subcellular location">
    <subcellularLocation>
        <location evidence="2">Cell inner membrane</location>
        <topology evidence="2">Single-pass type II membrane protein</topology>
    </subcellularLocation>
</comment>
<keyword evidence="7" id="KW-0479">Metal-binding</keyword>
<dbReference type="GO" id="GO:0042314">
    <property type="term" value="F:bacteriochlorophyll binding"/>
    <property type="evidence" value="ECO:0007669"/>
    <property type="project" value="UniProtKB-KW"/>
</dbReference>